<feature type="chain" id="PRO_5031135405" description="Coiled-coil domain-containing protein 47" evidence="7">
    <location>
        <begin position="30"/>
        <end position="429"/>
    </location>
</feature>
<evidence type="ECO:0000256" key="1">
    <source>
        <dbReference type="ARBA" id="ARBA00004167"/>
    </source>
</evidence>
<keyword evidence="2 6" id="KW-0812">Transmembrane</keyword>
<keyword evidence="4 6" id="KW-0472">Membrane</keyword>
<evidence type="ECO:0000313" key="8">
    <source>
        <dbReference type="EMBL" id="CAD8520791.1"/>
    </source>
</evidence>
<feature type="compositionally biased region" description="Basic residues" evidence="5">
    <location>
        <begin position="412"/>
        <end position="429"/>
    </location>
</feature>
<evidence type="ECO:0000256" key="3">
    <source>
        <dbReference type="ARBA" id="ARBA00022989"/>
    </source>
</evidence>
<reference evidence="8" key="1">
    <citation type="submission" date="2021-01" db="EMBL/GenBank/DDBJ databases">
        <authorList>
            <person name="Corre E."/>
            <person name="Pelletier E."/>
            <person name="Niang G."/>
            <person name="Scheremetjew M."/>
            <person name="Finn R."/>
            <person name="Kale V."/>
            <person name="Holt S."/>
            <person name="Cochrane G."/>
            <person name="Meng A."/>
            <person name="Brown T."/>
            <person name="Cohen L."/>
        </authorList>
    </citation>
    <scope>NUCLEOTIDE SEQUENCE</scope>
    <source>
        <strain evidence="8">CCMP1723</strain>
    </source>
</reference>
<dbReference type="GO" id="GO:0032469">
    <property type="term" value="P:endoplasmic reticulum calcium ion homeostasis"/>
    <property type="evidence" value="ECO:0007669"/>
    <property type="project" value="InterPro"/>
</dbReference>
<sequence>MASGTRGRWWLFAVCALLAALLLARGAHASGADWDADDDEFTAPQQKSDRLEDAAGKVFDAVDKEAEKAAARIRVEERRYAKFKNYPPMFEWRYEGIGLIIITLWFVNFLVGDAKNKKLALAFEDAFCAEDGIFKSQFASVGDIPKKVAPRKGSVLSKEASDEYKIWCSGRRFCQGALITLKLQPRHDLYSAATAFQGRSIPDYCVIECLMNDECVQPGSVFAFGTKDLIENLEGAEGEKDLKKLCQTFVPKRDQGQRVTHKDVVIKAESAELANDVVFTPEVVKVIGESTWVANGLASLVAVHCTDEAPPKFGSPPHPKTLRFHFTMPAEPEKVAGAMAAVMNLVPALVDVVGRVQLTPGQREKAASARQKRKEDDFKEDLKANQKKTSAQILDEKLAKMTPAEKEAWKKKQEKKQMRKSAGKMIKVR</sequence>
<accession>A0A7S0IG50</accession>
<feature type="compositionally biased region" description="Basic and acidic residues" evidence="5">
    <location>
        <begin position="394"/>
        <end position="411"/>
    </location>
</feature>
<evidence type="ECO:0000256" key="6">
    <source>
        <dbReference type="SAM" id="Phobius"/>
    </source>
</evidence>
<evidence type="ECO:0000256" key="4">
    <source>
        <dbReference type="ARBA" id="ARBA00023136"/>
    </source>
</evidence>
<dbReference type="InterPro" id="IPR012879">
    <property type="entry name" value="CCDC47"/>
</dbReference>
<dbReference type="AlphaFoldDB" id="A0A7S0IG50"/>
<evidence type="ECO:0000256" key="7">
    <source>
        <dbReference type="SAM" id="SignalP"/>
    </source>
</evidence>
<feature type="compositionally biased region" description="Basic and acidic residues" evidence="5">
    <location>
        <begin position="362"/>
        <end position="384"/>
    </location>
</feature>
<organism evidence="8">
    <name type="scientific">Micromonas pusilla</name>
    <name type="common">Picoplanktonic green alga</name>
    <name type="synonym">Chromulina pusilla</name>
    <dbReference type="NCBI Taxonomy" id="38833"/>
    <lineage>
        <taxon>Eukaryota</taxon>
        <taxon>Viridiplantae</taxon>
        <taxon>Chlorophyta</taxon>
        <taxon>Mamiellophyceae</taxon>
        <taxon>Mamiellales</taxon>
        <taxon>Mamiellaceae</taxon>
        <taxon>Micromonas</taxon>
    </lineage>
</organism>
<proteinExistence type="predicted"/>
<dbReference type="PANTHER" id="PTHR12883:SF0">
    <property type="entry name" value="PAT COMPLEX SUBUNIT CCDC47"/>
    <property type="match status" value="1"/>
</dbReference>
<evidence type="ECO:0000256" key="5">
    <source>
        <dbReference type="SAM" id="MobiDB-lite"/>
    </source>
</evidence>
<evidence type="ECO:0008006" key="9">
    <source>
        <dbReference type="Google" id="ProtNLM"/>
    </source>
</evidence>
<protein>
    <recommendedName>
        <fullName evidence="9">Coiled-coil domain-containing protein 47</fullName>
    </recommendedName>
</protein>
<dbReference type="GO" id="GO:0016020">
    <property type="term" value="C:membrane"/>
    <property type="evidence" value="ECO:0007669"/>
    <property type="project" value="UniProtKB-SubCell"/>
</dbReference>
<dbReference type="GO" id="GO:0005783">
    <property type="term" value="C:endoplasmic reticulum"/>
    <property type="evidence" value="ECO:0007669"/>
    <property type="project" value="InterPro"/>
</dbReference>
<evidence type="ECO:0000256" key="2">
    <source>
        <dbReference type="ARBA" id="ARBA00022692"/>
    </source>
</evidence>
<dbReference type="PANTHER" id="PTHR12883">
    <property type="entry name" value="ADIPOCYTE-SPECIFIC PROTEIN 4-RELATED"/>
    <property type="match status" value="1"/>
</dbReference>
<comment type="subcellular location">
    <subcellularLocation>
        <location evidence="1">Membrane</location>
        <topology evidence="1">Single-pass membrane protein</topology>
    </subcellularLocation>
</comment>
<keyword evidence="3 6" id="KW-1133">Transmembrane helix</keyword>
<feature type="transmembrane region" description="Helical" evidence="6">
    <location>
        <begin position="92"/>
        <end position="111"/>
    </location>
</feature>
<dbReference type="Pfam" id="PF07946">
    <property type="entry name" value="CCDC47"/>
    <property type="match status" value="1"/>
</dbReference>
<dbReference type="GO" id="GO:0005509">
    <property type="term" value="F:calcium ion binding"/>
    <property type="evidence" value="ECO:0007669"/>
    <property type="project" value="InterPro"/>
</dbReference>
<feature type="region of interest" description="Disordered" evidence="5">
    <location>
        <begin position="361"/>
        <end position="429"/>
    </location>
</feature>
<keyword evidence="7" id="KW-0732">Signal</keyword>
<name>A0A7S0IG50_MICPS</name>
<feature type="signal peptide" evidence="7">
    <location>
        <begin position="1"/>
        <end position="29"/>
    </location>
</feature>
<gene>
    <name evidence="8" type="ORF">MCOM1403_LOCUS8217</name>
</gene>
<dbReference type="EMBL" id="HBEQ01010220">
    <property type="protein sequence ID" value="CAD8520791.1"/>
    <property type="molecule type" value="Transcribed_RNA"/>
</dbReference>